<name>L1IST0_GUITC</name>
<gene>
    <name evidence="1" type="ORF">GUITHDRAFT_114844</name>
</gene>
<accession>L1IST0</accession>
<organism evidence="1">
    <name type="scientific">Guillardia theta (strain CCMP2712)</name>
    <name type="common">Cryptophyte</name>
    <dbReference type="NCBI Taxonomy" id="905079"/>
    <lineage>
        <taxon>Eukaryota</taxon>
        <taxon>Cryptophyceae</taxon>
        <taxon>Pyrenomonadales</taxon>
        <taxon>Geminigeraceae</taxon>
        <taxon>Guillardia</taxon>
    </lineage>
</organism>
<dbReference type="KEGG" id="gtt:GUITHDRAFT_114844"/>
<dbReference type="GeneID" id="17295791"/>
<dbReference type="RefSeq" id="XP_005825944.1">
    <property type="nucleotide sequence ID" value="XM_005825887.1"/>
</dbReference>
<proteinExistence type="predicted"/>
<evidence type="ECO:0000313" key="2">
    <source>
        <dbReference type="EnsemblProtists" id="EKX38964"/>
    </source>
</evidence>
<dbReference type="EMBL" id="JH993043">
    <property type="protein sequence ID" value="EKX38964.1"/>
    <property type="molecule type" value="Genomic_DNA"/>
</dbReference>
<dbReference type="EnsemblProtists" id="EKX38964">
    <property type="protein sequence ID" value="EKX38964"/>
    <property type="gene ID" value="GUITHDRAFT_114844"/>
</dbReference>
<dbReference type="PaxDb" id="55529-EKX38964"/>
<protein>
    <submittedName>
        <fullName evidence="1 2">Uncharacterized protein</fullName>
    </submittedName>
</protein>
<evidence type="ECO:0000313" key="1">
    <source>
        <dbReference type="EMBL" id="EKX38964.1"/>
    </source>
</evidence>
<dbReference type="Proteomes" id="UP000011087">
    <property type="component" value="Unassembled WGS sequence"/>
</dbReference>
<reference evidence="1 3" key="1">
    <citation type="journal article" date="2012" name="Nature">
        <title>Algal genomes reveal evolutionary mosaicism and the fate of nucleomorphs.</title>
        <authorList>
            <consortium name="DOE Joint Genome Institute"/>
            <person name="Curtis B.A."/>
            <person name="Tanifuji G."/>
            <person name="Burki F."/>
            <person name="Gruber A."/>
            <person name="Irimia M."/>
            <person name="Maruyama S."/>
            <person name="Arias M.C."/>
            <person name="Ball S.G."/>
            <person name="Gile G.H."/>
            <person name="Hirakawa Y."/>
            <person name="Hopkins J.F."/>
            <person name="Kuo A."/>
            <person name="Rensing S.A."/>
            <person name="Schmutz J."/>
            <person name="Symeonidi A."/>
            <person name="Elias M."/>
            <person name="Eveleigh R.J."/>
            <person name="Herman E.K."/>
            <person name="Klute M.J."/>
            <person name="Nakayama T."/>
            <person name="Obornik M."/>
            <person name="Reyes-Prieto A."/>
            <person name="Armbrust E.V."/>
            <person name="Aves S.J."/>
            <person name="Beiko R.G."/>
            <person name="Coutinho P."/>
            <person name="Dacks J.B."/>
            <person name="Durnford D.G."/>
            <person name="Fast N.M."/>
            <person name="Green B.R."/>
            <person name="Grisdale C.J."/>
            <person name="Hempel F."/>
            <person name="Henrissat B."/>
            <person name="Hoppner M.P."/>
            <person name="Ishida K."/>
            <person name="Kim E."/>
            <person name="Koreny L."/>
            <person name="Kroth P.G."/>
            <person name="Liu Y."/>
            <person name="Malik S.B."/>
            <person name="Maier U.G."/>
            <person name="McRose D."/>
            <person name="Mock T."/>
            <person name="Neilson J.A."/>
            <person name="Onodera N.T."/>
            <person name="Poole A.M."/>
            <person name="Pritham E.J."/>
            <person name="Richards T.A."/>
            <person name="Rocap G."/>
            <person name="Roy S.W."/>
            <person name="Sarai C."/>
            <person name="Schaack S."/>
            <person name="Shirato S."/>
            <person name="Slamovits C.H."/>
            <person name="Spencer D.F."/>
            <person name="Suzuki S."/>
            <person name="Worden A.Z."/>
            <person name="Zauner S."/>
            <person name="Barry K."/>
            <person name="Bell C."/>
            <person name="Bharti A.K."/>
            <person name="Crow J.A."/>
            <person name="Grimwood J."/>
            <person name="Kramer R."/>
            <person name="Lindquist E."/>
            <person name="Lucas S."/>
            <person name="Salamov A."/>
            <person name="McFadden G.I."/>
            <person name="Lane C.E."/>
            <person name="Keeling P.J."/>
            <person name="Gray M.W."/>
            <person name="Grigoriev I.V."/>
            <person name="Archibald J.M."/>
        </authorList>
    </citation>
    <scope>NUCLEOTIDE SEQUENCE</scope>
    <source>
        <strain evidence="1 3">CCMP2712</strain>
    </source>
</reference>
<reference evidence="2" key="3">
    <citation type="submission" date="2016-03" db="UniProtKB">
        <authorList>
            <consortium name="EnsemblProtists"/>
        </authorList>
    </citation>
    <scope>IDENTIFICATION</scope>
</reference>
<evidence type="ECO:0000313" key="3">
    <source>
        <dbReference type="Proteomes" id="UP000011087"/>
    </source>
</evidence>
<reference evidence="3" key="2">
    <citation type="submission" date="2012-11" db="EMBL/GenBank/DDBJ databases">
        <authorList>
            <person name="Kuo A."/>
            <person name="Curtis B.A."/>
            <person name="Tanifuji G."/>
            <person name="Burki F."/>
            <person name="Gruber A."/>
            <person name="Irimia M."/>
            <person name="Maruyama S."/>
            <person name="Arias M.C."/>
            <person name="Ball S.G."/>
            <person name="Gile G.H."/>
            <person name="Hirakawa Y."/>
            <person name="Hopkins J.F."/>
            <person name="Rensing S.A."/>
            <person name="Schmutz J."/>
            <person name="Symeonidi A."/>
            <person name="Elias M."/>
            <person name="Eveleigh R.J."/>
            <person name="Herman E.K."/>
            <person name="Klute M.J."/>
            <person name="Nakayama T."/>
            <person name="Obornik M."/>
            <person name="Reyes-Prieto A."/>
            <person name="Armbrust E.V."/>
            <person name="Aves S.J."/>
            <person name="Beiko R.G."/>
            <person name="Coutinho P."/>
            <person name="Dacks J.B."/>
            <person name="Durnford D.G."/>
            <person name="Fast N.M."/>
            <person name="Green B.R."/>
            <person name="Grisdale C."/>
            <person name="Hempe F."/>
            <person name="Henrissat B."/>
            <person name="Hoppner M.P."/>
            <person name="Ishida K.-I."/>
            <person name="Kim E."/>
            <person name="Koreny L."/>
            <person name="Kroth P.G."/>
            <person name="Liu Y."/>
            <person name="Malik S.-B."/>
            <person name="Maier U.G."/>
            <person name="McRose D."/>
            <person name="Mock T."/>
            <person name="Neilson J.A."/>
            <person name="Onodera N.T."/>
            <person name="Poole A.M."/>
            <person name="Pritham E.J."/>
            <person name="Richards T.A."/>
            <person name="Rocap G."/>
            <person name="Roy S.W."/>
            <person name="Sarai C."/>
            <person name="Schaack S."/>
            <person name="Shirato S."/>
            <person name="Slamovits C.H."/>
            <person name="Spencer D.F."/>
            <person name="Suzuki S."/>
            <person name="Worden A.Z."/>
            <person name="Zauner S."/>
            <person name="Barry K."/>
            <person name="Bell C."/>
            <person name="Bharti A.K."/>
            <person name="Crow J.A."/>
            <person name="Grimwood J."/>
            <person name="Kramer R."/>
            <person name="Lindquist E."/>
            <person name="Lucas S."/>
            <person name="Salamov A."/>
            <person name="McFadden G.I."/>
            <person name="Lane C.E."/>
            <person name="Keeling P.J."/>
            <person name="Gray M.W."/>
            <person name="Grigoriev I.V."/>
            <person name="Archibald J.M."/>
        </authorList>
    </citation>
    <scope>NUCLEOTIDE SEQUENCE</scope>
    <source>
        <strain evidence="3">CCMP2712</strain>
    </source>
</reference>
<sequence length="122" mass="13872">MAQNLAETVRNIAHLFQEPIKPHAIRRASSADSIYSLRICEVSFEETLESLANLSLPDTNDQEQGIFELDTSLNKSLAPSRCERVHLESSYEEGGEERYVRRGRWEGVRGEYNRSIAMSAIE</sequence>
<keyword evidence="3" id="KW-1185">Reference proteome</keyword>
<dbReference type="AlphaFoldDB" id="L1IST0"/>
<dbReference type="HOGENOM" id="CLU_1974771_0_0_1"/>